<evidence type="ECO:0000313" key="5">
    <source>
        <dbReference type="Proteomes" id="UP000705867"/>
    </source>
</evidence>
<protein>
    <submittedName>
        <fullName evidence="4">FecR domain-containing protein</fullName>
    </submittedName>
</protein>
<dbReference type="InterPro" id="IPR013783">
    <property type="entry name" value="Ig-like_fold"/>
</dbReference>
<gene>
    <name evidence="4" type="ORF">K8I29_11810</name>
</gene>
<feature type="domain" description="FecR protein" evidence="3">
    <location>
        <begin position="68"/>
        <end position="170"/>
    </location>
</feature>
<feature type="compositionally biased region" description="Basic and acidic residues" evidence="1">
    <location>
        <begin position="205"/>
        <end position="264"/>
    </location>
</feature>
<feature type="signal peptide" evidence="2">
    <location>
        <begin position="1"/>
        <end position="31"/>
    </location>
</feature>
<reference evidence="4" key="1">
    <citation type="journal article" date="2021" name="bioRxiv">
        <title>Unraveling nitrogen, sulfur and carbon metabolic pathways and microbial community transcriptional responses to substrate deprivation and toxicity stresses in a bioreactor mimicking anoxic brackish coastal sediment conditions.</title>
        <authorList>
            <person name="Martins P.D."/>
            <person name="Echeveste M.J."/>
            <person name="Arshad A."/>
            <person name="Kurth J."/>
            <person name="Ouboter H."/>
            <person name="Jetten M.S.M."/>
            <person name="Welte C.U."/>
        </authorList>
    </citation>
    <scope>NUCLEOTIDE SEQUENCE</scope>
    <source>
        <strain evidence="4">MAG_39</strain>
    </source>
</reference>
<feature type="region of interest" description="Disordered" evidence="1">
    <location>
        <begin position="190"/>
        <end position="353"/>
    </location>
</feature>
<dbReference type="Proteomes" id="UP000705867">
    <property type="component" value="Unassembled WGS sequence"/>
</dbReference>
<sequence>MKRGYGVPGYLFTFLLLFTLCSALLPGAAAGAEAVGRVASVEGEADVLRGGALPAVPLKAGDSVSVGDVVRTKSDARVEIVFEDGTVLRVAPRSRIDISEYEPGSRGTIRLPRGKIQAVVNKDLVKKAGLREPNRFEVHTPNAVAGVRGTDFFVYHSRNVTGVLVREGTVYTFNPEVPKVVVNVPAGTITTVSPKSAPQPPRPATEAEMKGLEKEVSTKEKPKEKTEEKSKEEEPKEEKKGSGTAEKPKEQAKTEEKPKEETSRSADAPSTSSISTSSSGATTADQNVDQTGGQTSGQPSDQPQPSGTSSDPTGFVPPTAASAPPTETQSLMGPSPVESPVTKVEEPPLTDIIKDTQAPTVTIEEKPQSVMKEPEAKFSFSADEPAAYEYRLDGGAWQQVTGGSSLTLSALAIGNHTLEVRAVDKTGNISTEPASFTWSVYQFVADMNTSLYYRGSLLRANDDGSLSALLYEDTGAENRFSISGSYSTGSSYNHYWLQDLYPQANSFVKNLTYTGMTFYGYMGGIERSSSGLDGSLYVLYIDASGKAGLAAGSFGGQPGGGSVLAGAVASTDLSTTTLNPAEMPTEWFSDPAYLTTVSGPGVIGSSSASTEDDSFGLFIDNSHPSTPTLSGHMFNKADDALQFSFLTAAPSFGIWEMETYGNYNPVNAKNTWFMGTGAYWPCSQADCAAGEVSNVALVNTRSNAWRDSSANGWGDGLIEGYSYGVWGDVEYGMTRILAGALTGSYNDTLDIPTFSAVTIGGWVETGKFLSLLSDPAMNASLASLGFPTVQAGSLGTLTGGGALPGGSLSISISSSLMFSYGDGQAPSIWASGGVTGSYTGTPSADGSIGLANSSDPGLATLFGEFSLLQWEGGTWLADIEILGGLADGTQGTFIGVAAGSYADGDFSGTAAGLVSSVTALSKLDMAAYLGTAADGHLYGFMGGVYQWDSTKDTPSTMEIVGVSTGLNSANVHTWYQTIEPYQYGSGAKTTTDGGAYYGYLAGVQLSAGQDGSGSLDGILYALYVDPSGKAGIMKGTEPTFDYDGGSLDASGRWSMSLNTFGTVLNESSGVSPFAMPVVTASDSMTLVAGSFSGGESITAGPIEVQRASFSGENWGVWQTAASGTYTGTAGDSWSATFVDGDATSRMVDIQMQGSQWSGDIIKGQVAGFWSSLSDGGGMTGIITGETLGTFDPNSFTWQSVSVGAWMETGKFLGMACPGGVCTTSGTDLTDGQKGLQQLNIPFVEVARDSLHGQWDQGGNSFSVDINNAVFFSLSGGQTPSVWASGEVTGSYAGNPAGARISMNGDYSSAQFALQQWDPAQGAWIGVVGNGSADFASCGSACSYQGTVRFAGGAAGSIIPGSAESGSITGTAAGRAIR</sequence>
<proteinExistence type="predicted"/>
<feature type="compositionally biased region" description="Polar residues" evidence="1">
    <location>
        <begin position="285"/>
        <end position="312"/>
    </location>
</feature>
<dbReference type="PANTHER" id="PTHR38731:SF3">
    <property type="entry name" value="BLL6125 PROTEIN"/>
    <property type="match status" value="1"/>
</dbReference>
<feature type="compositionally biased region" description="Low complexity" evidence="1">
    <location>
        <begin position="265"/>
        <end position="284"/>
    </location>
</feature>
<evidence type="ECO:0000259" key="3">
    <source>
        <dbReference type="Pfam" id="PF04773"/>
    </source>
</evidence>
<feature type="chain" id="PRO_5036878243" evidence="2">
    <location>
        <begin position="32"/>
        <end position="1377"/>
    </location>
</feature>
<dbReference type="Gene3D" id="2.60.120.1440">
    <property type="match status" value="1"/>
</dbReference>
<dbReference type="Gene3D" id="2.60.40.10">
    <property type="entry name" value="Immunoglobulins"/>
    <property type="match status" value="1"/>
</dbReference>
<evidence type="ECO:0000256" key="1">
    <source>
        <dbReference type="SAM" id="MobiDB-lite"/>
    </source>
</evidence>
<evidence type="ECO:0000313" key="4">
    <source>
        <dbReference type="EMBL" id="MBZ0156878.1"/>
    </source>
</evidence>
<dbReference type="InterPro" id="IPR006860">
    <property type="entry name" value="FecR"/>
</dbReference>
<evidence type="ECO:0000256" key="2">
    <source>
        <dbReference type="SAM" id="SignalP"/>
    </source>
</evidence>
<feature type="compositionally biased region" description="Low complexity" evidence="1">
    <location>
        <begin position="317"/>
        <end position="328"/>
    </location>
</feature>
<accession>A0A953J730</accession>
<dbReference type="Pfam" id="PF04773">
    <property type="entry name" value="FecR"/>
    <property type="match status" value="1"/>
</dbReference>
<keyword evidence="2" id="KW-0732">Signal</keyword>
<reference evidence="4" key="2">
    <citation type="submission" date="2021-08" db="EMBL/GenBank/DDBJ databases">
        <authorList>
            <person name="Dalcin Martins P."/>
        </authorList>
    </citation>
    <scope>NUCLEOTIDE SEQUENCE</scope>
    <source>
        <strain evidence="4">MAG_39</strain>
    </source>
</reference>
<dbReference type="EMBL" id="JAIOIV010000095">
    <property type="protein sequence ID" value="MBZ0156878.1"/>
    <property type="molecule type" value="Genomic_DNA"/>
</dbReference>
<dbReference type="PANTHER" id="PTHR38731">
    <property type="entry name" value="LIPL45-RELATED LIPOPROTEIN-RELATED"/>
    <property type="match status" value="1"/>
</dbReference>
<comment type="caution">
    <text evidence="4">The sequence shown here is derived from an EMBL/GenBank/DDBJ whole genome shotgun (WGS) entry which is preliminary data.</text>
</comment>
<name>A0A953J730_9BACT</name>
<organism evidence="4 5">
    <name type="scientific">Candidatus Nitrobium versatile</name>
    <dbReference type="NCBI Taxonomy" id="2884831"/>
    <lineage>
        <taxon>Bacteria</taxon>
        <taxon>Pseudomonadati</taxon>
        <taxon>Nitrospirota</taxon>
        <taxon>Nitrospiria</taxon>
        <taxon>Nitrospirales</taxon>
        <taxon>Nitrospiraceae</taxon>
        <taxon>Candidatus Nitrobium</taxon>
    </lineage>
</organism>